<dbReference type="EMBL" id="BARS01005693">
    <property type="protein sequence ID" value="GAF77276.1"/>
    <property type="molecule type" value="Genomic_DNA"/>
</dbReference>
<organism evidence="1">
    <name type="scientific">marine sediment metagenome</name>
    <dbReference type="NCBI Taxonomy" id="412755"/>
    <lineage>
        <taxon>unclassified sequences</taxon>
        <taxon>metagenomes</taxon>
        <taxon>ecological metagenomes</taxon>
    </lineage>
</organism>
<feature type="non-terminal residue" evidence="1">
    <location>
        <position position="1"/>
    </location>
</feature>
<accession>X0SQ56</accession>
<reference evidence="1" key="1">
    <citation type="journal article" date="2014" name="Front. Microbiol.">
        <title>High frequency of phylogenetically diverse reductive dehalogenase-homologous genes in deep subseafloor sedimentary metagenomes.</title>
        <authorList>
            <person name="Kawai M."/>
            <person name="Futagami T."/>
            <person name="Toyoda A."/>
            <person name="Takaki Y."/>
            <person name="Nishi S."/>
            <person name="Hori S."/>
            <person name="Arai W."/>
            <person name="Tsubouchi T."/>
            <person name="Morono Y."/>
            <person name="Uchiyama I."/>
            <person name="Ito T."/>
            <person name="Fujiyama A."/>
            <person name="Inagaki F."/>
            <person name="Takami H."/>
        </authorList>
    </citation>
    <scope>NUCLEOTIDE SEQUENCE</scope>
    <source>
        <strain evidence="1">Expedition CK06-06</strain>
    </source>
</reference>
<dbReference type="AlphaFoldDB" id="X0SQ56"/>
<sequence>TIVIGKGVLMATLQTDDQLRERFSLLRDEWKAKSKYISNTAQMSILWPYQQIIGMGLDAVPYILAELKRESDHWFWALEAITGENPVPPDSLGDVDASAQAWIDWGRGKGLTQ</sequence>
<name>X0SQ56_9ZZZZ</name>
<comment type="caution">
    <text evidence="1">The sequence shown here is derived from an EMBL/GenBank/DDBJ whole genome shotgun (WGS) entry which is preliminary data.</text>
</comment>
<evidence type="ECO:0000313" key="1">
    <source>
        <dbReference type="EMBL" id="GAF77276.1"/>
    </source>
</evidence>
<gene>
    <name evidence="1" type="ORF">S01H1_11172</name>
</gene>
<proteinExistence type="predicted"/>
<protein>
    <submittedName>
        <fullName evidence="1">Uncharacterized protein</fullName>
    </submittedName>
</protein>